<proteinExistence type="predicted"/>
<reference evidence="1 2" key="1">
    <citation type="journal article" date="2013" name="Curr. Biol.">
        <title>The Genome of the Foraminiferan Reticulomyxa filosa.</title>
        <authorList>
            <person name="Glockner G."/>
            <person name="Hulsmann N."/>
            <person name="Schleicher M."/>
            <person name="Noegel A.A."/>
            <person name="Eichinger L."/>
            <person name="Gallinger C."/>
            <person name="Pawlowski J."/>
            <person name="Sierra R."/>
            <person name="Euteneuer U."/>
            <person name="Pillet L."/>
            <person name="Moustafa A."/>
            <person name="Platzer M."/>
            <person name="Groth M."/>
            <person name="Szafranski K."/>
            <person name="Schliwa M."/>
        </authorList>
    </citation>
    <scope>NUCLEOTIDE SEQUENCE [LARGE SCALE GENOMIC DNA]</scope>
</reference>
<gene>
    <name evidence="1" type="ORF">RFI_25014</name>
</gene>
<dbReference type="EMBL" id="ASPP01021487">
    <property type="protein sequence ID" value="ETO12364.1"/>
    <property type="molecule type" value="Genomic_DNA"/>
</dbReference>
<keyword evidence="2" id="KW-1185">Reference proteome</keyword>
<dbReference type="Proteomes" id="UP000023152">
    <property type="component" value="Unassembled WGS sequence"/>
</dbReference>
<organism evidence="1 2">
    <name type="scientific">Reticulomyxa filosa</name>
    <dbReference type="NCBI Taxonomy" id="46433"/>
    <lineage>
        <taxon>Eukaryota</taxon>
        <taxon>Sar</taxon>
        <taxon>Rhizaria</taxon>
        <taxon>Retaria</taxon>
        <taxon>Foraminifera</taxon>
        <taxon>Monothalamids</taxon>
        <taxon>Reticulomyxidae</taxon>
        <taxon>Reticulomyxa</taxon>
    </lineage>
</organism>
<accession>X6MES7</accession>
<name>X6MES7_RETFI</name>
<comment type="caution">
    <text evidence="1">The sequence shown here is derived from an EMBL/GenBank/DDBJ whole genome shotgun (WGS) entry which is preliminary data.</text>
</comment>
<dbReference type="AlphaFoldDB" id="X6MES7"/>
<evidence type="ECO:0000313" key="1">
    <source>
        <dbReference type="EMBL" id="ETO12364.1"/>
    </source>
</evidence>
<protein>
    <submittedName>
        <fullName evidence="1">Uncharacterized protein</fullName>
    </submittedName>
</protein>
<evidence type="ECO:0000313" key="2">
    <source>
        <dbReference type="Proteomes" id="UP000023152"/>
    </source>
</evidence>
<sequence length="151" mass="18680">MLLEWIYQKLIYDYCDFVLLFYDNTNNQYKNNKYHKYFIMFKQDKFQGRIVLFDNKQLQIETLQVGNPNESSLKSILIINTWHKQQNFNSLHDKMQIENFNCFFHSIKRLILLVKYISKTWFDYFHSKKADEKLNQQKKIFFFKRIEYVLG</sequence>